<accession>A0A497Z3F8</accession>
<dbReference type="EMBL" id="RCCT01000007">
    <property type="protein sequence ID" value="RLJ99835.1"/>
    <property type="molecule type" value="Genomic_DNA"/>
</dbReference>
<organism evidence="2 3">
    <name type="scientific">Ruegeria conchae</name>
    <dbReference type="NCBI Taxonomy" id="981384"/>
    <lineage>
        <taxon>Bacteria</taxon>
        <taxon>Pseudomonadati</taxon>
        <taxon>Pseudomonadota</taxon>
        <taxon>Alphaproteobacteria</taxon>
        <taxon>Rhodobacterales</taxon>
        <taxon>Roseobacteraceae</taxon>
        <taxon>Ruegeria</taxon>
    </lineage>
</organism>
<dbReference type="Proteomes" id="UP000271700">
    <property type="component" value="Unassembled WGS sequence"/>
</dbReference>
<sequence>MRNLTSRVATGLVLIVFYLTLLPFLMHGLGMIGVGLSEDAARQSYLFSDRQDVGNAAMMLHIFAGTLLVALVPLQLLQGLRLRFIGFHRMLGRLLVTLALITGLAGMTYIPLRGTIGGPLMSAAFFLYGLCLFTAGLMVPRMALIRDRAGHWAWGLRLFWLALGSWLYRVHYTLWYLLTGGVGSEPDFSGPFDLAQNFAFFVPYLLAVQMWIISKRSAHQGVLAKIL</sequence>
<keyword evidence="1" id="KW-0812">Transmembrane</keyword>
<keyword evidence="1" id="KW-1133">Transmembrane helix</keyword>
<protein>
    <submittedName>
        <fullName evidence="2">Putative membrane protein DUF2306</fullName>
    </submittedName>
</protein>
<comment type="caution">
    <text evidence="2">The sequence shown here is derived from an EMBL/GenBank/DDBJ whole genome shotgun (WGS) entry which is preliminary data.</text>
</comment>
<gene>
    <name evidence="2" type="ORF">CLV75_3758</name>
</gene>
<keyword evidence="3" id="KW-1185">Reference proteome</keyword>
<feature type="transmembrane region" description="Helical" evidence="1">
    <location>
        <begin position="194"/>
        <end position="213"/>
    </location>
</feature>
<feature type="transmembrane region" description="Helical" evidence="1">
    <location>
        <begin position="90"/>
        <end position="110"/>
    </location>
</feature>
<evidence type="ECO:0000313" key="2">
    <source>
        <dbReference type="EMBL" id="RLJ99835.1"/>
    </source>
</evidence>
<evidence type="ECO:0000313" key="3">
    <source>
        <dbReference type="Proteomes" id="UP000271700"/>
    </source>
</evidence>
<name>A0A497Z3F8_9RHOB</name>
<proteinExistence type="predicted"/>
<feature type="transmembrane region" description="Helical" evidence="1">
    <location>
        <begin position="116"/>
        <end position="139"/>
    </location>
</feature>
<feature type="transmembrane region" description="Helical" evidence="1">
    <location>
        <begin position="56"/>
        <end position="78"/>
    </location>
</feature>
<dbReference type="STRING" id="981384.GCA_000192475_03819"/>
<keyword evidence="1" id="KW-0472">Membrane</keyword>
<dbReference type="OrthoDB" id="8759010at2"/>
<dbReference type="AlphaFoldDB" id="A0A497Z3F8"/>
<feature type="transmembrane region" description="Helical" evidence="1">
    <location>
        <begin position="151"/>
        <end position="168"/>
    </location>
</feature>
<dbReference type="RefSeq" id="WP_083828993.1">
    <property type="nucleotide sequence ID" value="NZ_AEYW01000004.1"/>
</dbReference>
<reference evidence="2 3" key="1">
    <citation type="submission" date="2018-10" db="EMBL/GenBank/DDBJ databases">
        <title>Genomic Encyclopedia of Archaeal and Bacterial Type Strains, Phase II (KMG-II): from individual species to whole genera.</title>
        <authorList>
            <person name="Goeker M."/>
        </authorList>
    </citation>
    <scope>NUCLEOTIDE SEQUENCE [LARGE SCALE GENOMIC DNA]</scope>
    <source>
        <strain evidence="2 3">DSM 29317</strain>
    </source>
</reference>
<feature type="transmembrane region" description="Helical" evidence="1">
    <location>
        <begin position="12"/>
        <end position="36"/>
    </location>
</feature>
<evidence type="ECO:0000256" key="1">
    <source>
        <dbReference type="SAM" id="Phobius"/>
    </source>
</evidence>